<evidence type="ECO:0000313" key="2">
    <source>
        <dbReference type="Proteomes" id="UP000318065"/>
    </source>
</evidence>
<sequence>MEALDLQELADIPAGGVVRSLVVCLMSVDSEEFQKRFDEEFTRVAEHSSVHLPPAFAFAEYLTFARIVPFEWDSVFSADSLGNILTAQGHGRAAYAYYRGNNAPLLVITIPAGLLICGPSPKVQEALGAGLRDRILSYSGSFQNR</sequence>
<protein>
    <submittedName>
        <fullName evidence="1">Uncharacterized protein</fullName>
    </submittedName>
</protein>
<dbReference type="OrthoDB" id="5243850at2"/>
<gene>
    <name evidence="1" type="ORF">RxyAA322_08910</name>
</gene>
<reference evidence="1" key="1">
    <citation type="journal article" date="2019" name="Microbiol. Resour. Announc.">
        <title>Complete Genome Sequence of Rubrobacter xylanophilus Strain AA3-22, Isolated from Arima Onsen in Japan.</title>
        <authorList>
            <person name="Tomariguchi N."/>
            <person name="Miyazaki K."/>
        </authorList>
    </citation>
    <scope>NUCLEOTIDE SEQUENCE [LARGE SCALE GENOMIC DNA]</scope>
    <source>
        <strain evidence="1">AA3-22</strain>
    </source>
</reference>
<dbReference type="Proteomes" id="UP000318065">
    <property type="component" value="Chromosome"/>
</dbReference>
<keyword evidence="2" id="KW-1185">Reference proteome</keyword>
<organism evidence="1 2">
    <name type="scientific">Rubrobacter xylanophilus</name>
    <dbReference type="NCBI Taxonomy" id="49319"/>
    <lineage>
        <taxon>Bacteria</taxon>
        <taxon>Bacillati</taxon>
        <taxon>Actinomycetota</taxon>
        <taxon>Rubrobacteria</taxon>
        <taxon>Rubrobacterales</taxon>
        <taxon>Rubrobacteraceae</taxon>
        <taxon>Rubrobacter</taxon>
    </lineage>
</organism>
<dbReference type="EMBL" id="AP019791">
    <property type="protein sequence ID" value="BBL79037.1"/>
    <property type="molecule type" value="Genomic_DNA"/>
</dbReference>
<evidence type="ECO:0000313" key="1">
    <source>
        <dbReference type="EMBL" id="BBL79037.1"/>
    </source>
</evidence>
<dbReference type="AlphaFoldDB" id="A0A510HKZ9"/>
<name>A0A510HKZ9_9ACTN</name>
<accession>A0A510HKZ9</accession>
<proteinExistence type="predicted"/>
<dbReference type="RefSeq" id="WP_143527108.1">
    <property type="nucleotide sequence ID" value="NZ_AP019791.1"/>
</dbReference>